<accession>A0ABV5QAC7</accession>
<keyword evidence="3" id="KW-1185">Reference proteome</keyword>
<evidence type="ECO:0000256" key="1">
    <source>
        <dbReference type="SAM" id="MobiDB-lite"/>
    </source>
</evidence>
<comment type="caution">
    <text evidence="2">The sequence shown here is derived from an EMBL/GenBank/DDBJ whole genome shotgun (WGS) entry which is preliminary data.</text>
</comment>
<organism evidence="2 3">
    <name type="scientific">Nonomuraea roseola</name>
    <dbReference type="NCBI Taxonomy" id="46179"/>
    <lineage>
        <taxon>Bacteria</taxon>
        <taxon>Bacillati</taxon>
        <taxon>Actinomycetota</taxon>
        <taxon>Actinomycetes</taxon>
        <taxon>Streptosporangiales</taxon>
        <taxon>Streptosporangiaceae</taxon>
        <taxon>Nonomuraea</taxon>
    </lineage>
</organism>
<protein>
    <submittedName>
        <fullName evidence="2">Uncharacterized protein</fullName>
    </submittedName>
</protein>
<sequence length="74" mass="7826">MPPGARASRYVRLKAEVSLGDRPCVVSSPPGRAPDVQARVEKPRSSSACATTAVAASPLGRLRQAVTITRDRLL</sequence>
<dbReference type="Proteomes" id="UP001589646">
    <property type="component" value="Unassembled WGS sequence"/>
</dbReference>
<gene>
    <name evidence="2" type="ORF">ACFFRN_36505</name>
</gene>
<feature type="region of interest" description="Disordered" evidence="1">
    <location>
        <begin position="24"/>
        <end position="44"/>
    </location>
</feature>
<name>A0ABV5QAC7_9ACTN</name>
<evidence type="ECO:0000313" key="2">
    <source>
        <dbReference type="EMBL" id="MFB9532139.1"/>
    </source>
</evidence>
<dbReference type="RefSeq" id="WP_346130287.1">
    <property type="nucleotide sequence ID" value="NZ_BAAAXC010000015.1"/>
</dbReference>
<proteinExistence type="predicted"/>
<evidence type="ECO:0000313" key="3">
    <source>
        <dbReference type="Proteomes" id="UP001589646"/>
    </source>
</evidence>
<reference evidence="2 3" key="1">
    <citation type="submission" date="2024-09" db="EMBL/GenBank/DDBJ databases">
        <authorList>
            <person name="Sun Q."/>
            <person name="Mori K."/>
        </authorList>
    </citation>
    <scope>NUCLEOTIDE SEQUENCE [LARGE SCALE GENOMIC DNA]</scope>
    <source>
        <strain evidence="2 3">JCM 3323</strain>
    </source>
</reference>
<dbReference type="EMBL" id="JBHMCE010000013">
    <property type="protein sequence ID" value="MFB9532139.1"/>
    <property type="molecule type" value="Genomic_DNA"/>
</dbReference>